<keyword evidence="2" id="KW-1185">Reference proteome</keyword>
<organism evidence="1 2">
    <name type="scientific">Thermothielavioides terrestris (strain ATCC 38088 / NRRL 8126)</name>
    <name type="common">Thielavia terrestris</name>
    <dbReference type="NCBI Taxonomy" id="578455"/>
    <lineage>
        <taxon>Eukaryota</taxon>
        <taxon>Fungi</taxon>
        <taxon>Dikarya</taxon>
        <taxon>Ascomycota</taxon>
        <taxon>Pezizomycotina</taxon>
        <taxon>Sordariomycetes</taxon>
        <taxon>Sordariomycetidae</taxon>
        <taxon>Sordariales</taxon>
        <taxon>Chaetomiaceae</taxon>
        <taxon>Thermothielavioides</taxon>
        <taxon>Thermothielavioides terrestris</taxon>
    </lineage>
</organism>
<evidence type="ECO:0000313" key="1">
    <source>
        <dbReference type="EMBL" id="AEO67931.1"/>
    </source>
</evidence>
<dbReference type="EMBL" id="CP003011">
    <property type="protein sequence ID" value="AEO67931.1"/>
    <property type="molecule type" value="Genomic_DNA"/>
</dbReference>
<dbReference type="Proteomes" id="UP000008181">
    <property type="component" value="Chromosome 3"/>
</dbReference>
<accession>G2R7M2</accession>
<dbReference type="HOGENOM" id="CLU_2777691_0_0_1"/>
<name>G2R7M2_THETT</name>
<reference evidence="1 2" key="1">
    <citation type="journal article" date="2011" name="Nat. Biotechnol.">
        <title>Comparative genomic analysis of the thermophilic biomass-degrading fungi Myceliophthora thermophila and Thielavia terrestris.</title>
        <authorList>
            <person name="Berka R.M."/>
            <person name="Grigoriev I.V."/>
            <person name="Otillar R."/>
            <person name="Salamov A."/>
            <person name="Grimwood J."/>
            <person name="Reid I."/>
            <person name="Ishmael N."/>
            <person name="John T."/>
            <person name="Darmond C."/>
            <person name="Moisan M.-C."/>
            <person name="Henrissat B."/>
            <person name="Coutinho P.M."/>
            <person name="Lombard V."/>
            <person name="Natvig D.O."/>
            <person name="Lindquist E."/>
            <person name="Schmutz J."/>
            <person name="Lucas S."/>
            <person name="Harris P."/>
            <person name="Powlowski J."/>
            <person name="Bellemare A."/>
            <person name="Taylor D."/>
            <person name="Butler G."/>
            <person name="de Vries R.P."/>
            <person name="Allijn I.E."/>
            <person name="van den Brink J."/>
            <person name="Ushinsky S."/>
            <person name="Storms R."/>
            <person name="Powell A.J."/>
            <person name="Paulsen I.T."/>
            <person name="Elbourne L.D.H."/>
            <person name="Baker S.E."/>
            <person name="Magnuson J."/>
            <person name="LaBoissiere S."/>
            <person name="Clutterbuck A.J."/>
            <person name="Martinez D."/>
            <person name="Wogulis M."/>
            <person name="de Leon A.L."/>
            <person name="Rey M.W."/>
            <person name="Tsang A."/>
        </authorList>
    </citation>
    <scope>NUCLEOTIDE SEQUENCE [LARGE SCALE GENOMIC DNA]</scope>
    <source>
        <strain evidence="2">ATCC 38088 / NRRL 8126</strain>
    </source>
</reference>
<dbReference type="AlphaFoldDB" id="G2R7M2"/>
<protein>
    <submittedName>
        <fullName evidence="1">Uncharacterized protein</fullName>
    </submittedName>
</protein>
<dbReference type="RefSeq" id="XP_003654267.1">
    <property type="nucleotide sequence ID" value="XM_003654219.1"/>
</dbReference>
<dbReference type="KEGG" id="ttt:THITE_2117108"/>
<evidence type="ECO:0000313" key="2">
    <source>
        <dbReference type="Proteomes" id="UP000008181"/>
    </source>
</evidence>
<gene>
    <name evidence="1" type="ORF">THITE_2117108</name>
</gene>
<sequence length="69" mass="7887">MGWPVSCPNRGPARFLLLLLTRLQTWPLCFPCFIIGHSSTASRMAIMSHHLDDLEKSPETERHRPGPYL</sequence>
<proteinExistence type="predicted"/>
<dbReference type="GeneID" id="11518498"/>